<dbReference type="RefSeq" id="WP_230737020.1">
    <property type="nucleotide sequence ID" value="NZ_JAJNDB010000004.1"/>
</dbReference>
<accession>A0ABS8PBU5</accession>
<gene>
    <name evidence="1" type="ORF">LQ327_20185</name>
</gene>
<proteinExistence type="predicted"/>
<reference evidence="1 2" key="1">
    <citation type="submission" date="2021-11" db="EMBL/GenBank/DDBJ databases">
        <title>Draft genome sequence of Actinomycetospora sp. SF1 isolated from the rhizosphere soil.</title>
        <authorList>
            <person name="Duangmal K."/>
            <person name="Chantavorakit T."/>
        </authorList>
    </citation>
    <scope>NUCLEOTIDE SEQUENCE [LARGE SCALE GENOMIC DNA]</scope>
    <source>
        <strain evidence="1 2">TBRC 5722</strain>
    </source>
</reference>
<name>A0ABS8PBU5_9PSEU</name>
<evidence type="ECO:0000313" key="2">
    <source>
        <dbReference type="Proteomes" id="UP001199469"/>
    </source>
</evidence>
<keyword evidence="2" id="KW-1185">Reference proteome</keyword>
<organism evidence="1 2">
    <name type="scientific">Actinomycetospora endophytica</name>
    <dbReference type="NCBI Taxonomy" id="2291215"/>
    <lineage>
        <taxon>Bacteria</taxon>
        <taxon>Bacillati</taxon>
        <taxon>Actinomycetota</taxon>
        <taxon>Actinomycetes</taxon>
        <taxon>Pseudonocardiales</taxon>
        <taxon>Pseudonocardiaceae</taxon>
        <taxon>Actinomycetospora</taxon>
    </lineage>
</organism>
<dbReference type="EMBL" id="JAJNDB010000004">
    <property type="protein sequence ID" value="MCD2195693.1"/>
    <property type="molecule type" value="Genomic_DNA"/>
</dbReference>
<protein>
    <submittedName>
        <fullName evidence="1">Uncharacterized protein</fullName>
    </submittedName>
</protein>
<comment type="caution">
    <text evidence="1">The sequence shown here is derived from an EMBL/GenBank/DDBJ whole genome shotgun (WGS) entry which is preliminary data.</text>
</comment>
<sequence length="64" mass="7025">MTIPAYWREMSPSEQTRALDRSLARVAANVERLARHVGVPVPTATEVDAAMWQHDPDPGGTLTP</sequence>
<evidence type="ECO:0000313" key="1">
    <source>
        <dbReference type="EMBL" id="MCD2195693.1"/>
    </source>
</evidence>
<dbReference type="Proteomes" id="UP001199469">
    <property type="component" value="Unassembled WGS sequence"/>
</dbReference>